<dbReference type="InterPro" id="IPR045860">
    <property type="entry name" value="Snake_toxin-like_sf"/>
</dbReference>
<organism evidence="3 4">
    <name type="scientific">Mastacembelus armatus</name>
    <name type="common">zig-zag eel</name>
    <dbReference type="NCBI Taxonomy" id="205130"/>
    <lineage>
        <taxon>Eukaryota</taxon>
        <taxon>Metazoa</taxon>
        <taxon>Chordata</taxon>
        <taxon>Craniata</taxon>
        <taxon>Vertebrata</taxon>
        <taxon>Euteleostomi</taxon>
        <taxon>Actinopterygii</taxon>
        <taxon>Neopterygii</taxon>
        <taxon>Teleostei</taxon>
        <taxon>Neoteleostei</taxon>
        <taxon>Acanthomorphata</taxon>
        <taxon>Anabantaria</taxon>
        <taxon>Synbranchiformes</taxon>
        <taxon>Mastacembelidae</taxon>
        <taxon>Mastacembelus</taxon>
    </lineage>
</organism>
<dbReference type="STRING" id="205130.ENSMAMP00000024131"/>
<name>A0A3Q3MMR7_9TELE</name>
<sequence>MKTVLVALFLLVVVSQSEALKCYCGGARHCSDYIENCTPLTNACGSIIIYVGSRPTYSKGCMNMRDCAILNHPGISSASCCGTDLCNR</sequence>
<evidence type="ECO:0000259" key="2">
    <source>
        <dbReference type="Pfam" id="PF00087"/>
    </source>
</evidence>
<dbReference type="Ensembl" id="ENSMAMT00000024746.2">
    <property type="protein sequence ID" value="ENSMAMP00000024131.1"/>
    <property type="gene ID" value="ENSMAMG00000016224.2"/>
</dbReference>
<dbReference type="AlphaFoldDB" id="A0A3Q3MMR7"/>
<evidence type="ECO:0000313" key="4">
    <source>
        <dbReference type="Proteomes" id="UP000261640"/>
    </source>
</evidence>
<reference evidence="3" key="1">
    <citation type="submission" date="2025-08" db="UniProtKB">
        <authorList>
            <consortium name="Ensembl"/>
        </authorList>
    </citation>
    <scope>IDENTIFICATION</scope>
</reference>
<protein>
    <recommendedName>
        <fullName evidence="2">Snake toxin/toxin-like domain-containing protein</fullName>
    </recommendedName>
</protein>
<feature type="chain" id="PRO_5018612683" description="Snake toxin/toxin-like domain-containing protein" evidence="1">
    <location>
        <begin position="20"/>
        <end position="88"/>
    </location>
</feature>
<accession>A0A3Q3MMR7</accession>
<evidence type="ECO:0000313" key="3">
    <source>
        <dbReference type="Ensembl" id="ENSMAMP00000024131.1"/>
    </source>
</evidence>
<evidence type="ECO:0000256" key="1">
    <source>
        <dbReference type="SAM" id="SignalP"/>
    </source>
</evidence>
<dbReference type="InterPro" id="IPR035076">
    <property type="entry name" value="Toxin/TOLIP"/>
</dbReference>
<dbReference type="Proteomes" id="UP000261640">
    <property type="component" value="Unplaced"/>
</dbReference>
<dbReference type="GeneTree" id="ENSGT01150000287536"/>
<keyword evidence="4" id="KW-1185">Reference proteome</keyword>
<reference evidence="3" key="2">
    <citation type="submission" date="2025-09" db="UniProtKB">
        <authorList>
            <consortium name="Ensembl"/>
        </authorList>
    </citation>
    <scope>IDENTIFICATION</scope>
</reference>
<dbReference type="Pfam" id="PF00087">
    <property type="entry name" value="Toxin_TOLIP"/>
    <property type="match status" value="1"/>
</dbReference>
<proteinExistence type="predicted"/>
<dbReference type="SUPFAM" id="SSF57302">
    <property type="entry name" value="Snake toxin-like"/>
    <property type="match status" value="1"/>
</dbReference>
<feature type="domain" description="Snake toxin/toxin-like" evidence="2">
    <location>
        <begin position="20"/>
        <end position="87"/>
    </location>
</feature>
<keyword evidence="1" id="KW-0732">Signal</keyword>
<feature type="signal peptide" evidence="1">
    <location>
        <begin position="1"/>
        <end position="19"/>
    </location>
</feature>
<dbReference type="InParanoid" id="A0A3Q3MMR7"/>